<evidence type="ECO:0000313" key="2">
    <source>
        <dbReference type="Proteomes" id="UP000028002"/>
    </source>
</evidence>
<dbReference type="Gene3D" id="3.30.2000.20">
    <property type="match status" value="1"/>
</dbReference>
<protein>
    <recommendedName>
        <fullName evidence="3">Phage protein</fullName>
    </recommendedName>
</protein>
<proteinExistence type="predicted"/>
<reference evidence="1 2" key="1">
    <citation type="submission" date="2014-03" db="EMBL/GenBank/DDBJ databases">
        <title>Draft Genome of Photorhabdus temperata Meg1.</title>
        <authorList>
            <person name="Hurst S.G.IV."/>
            <person name="Morris K."/>
            <person name="Thomas K."/>
            <person name="Tisa L.S."/>
        </authorList>
    </citation>
    <scope>NUCLEOTIDE SEQUENCE [LARGE SCALE GENOMIC DNA]</scope>
    <source>
        <strain evidence="1 2">Meg1</strain>
    </source>
</reference>
<dbReference type="EMBL" id="JGVH01000080">
    <property type="protein sequence ID" value="KER01518.1"/>
    <property type="molecule type" value="Genomic_DNA"/>
</dbReference>
<gene>
    <name evidence="1" type="ORF">MEG1DRAFT_03883</name>
</gene>
<evidence type="ECO:0008006" key="3">
    <source>
        <dbReference type="Google" id="ProtNLM"/>
    </source>
</evidence>
<accession>A0A081RS65</accession>
<dbReference type="RefSeq" id="WP_051769712.1">
    <property type="nucleotide sequence ID" value="NZ_CAWLUD010000080.1"/>
</dbReference>
<organism evidence="1 2">
    <name type="scientific">Photorhabdus temperata subsp. temperata Meg1</name>
    <dbReference type="NCBI Taxonomy" id="1393735"/>
    <lineage>
        <taxon>Bacteria</taxon>
        <taxon>Pseudomonadati</taxon>
        <taxon>Pseudomonadota</taxon>
        <taxon>Gammaproteobacteria</taxon>
        <taxon>Enterobacterales</taxon>
        <taxon>Morganellaceae</taxon>
        <taxon>Photorhabdus</taxon>
    </lineage>
</organism>
<sequence>MSTSKIISLIKAYVGNWADKYGFHIEYSNIEFTSTGKVYLQCHIIPAATDNIGLALDMQIYRGIVQVNVVTKAGDGEVEALFMSEQLCNLLKNGHEIVDGDFKVYFNGEPTVHPSIQDHVNYITPVSVPYRADVNVN</sequence>
<dbReference type="InterPro" id="IPR025395">
    <property type="entry name" value="Phage_tail_terminator-like"/>
</dbReference>
<dbReference type="Proteomes" id="UP000028002">
    <property type="component" value="Unassembled WGS sequence"/>
</dbReference>
<dbReference type="PATRIC" id="fig|1393735.3.peg.3976"/>
<comment type="caution">
    <text evidence="1">The sequence shown here is derived from an EMBL/GenBank/DDBJ whole genome shotgun (WGS) entry which is preliminary data.</text>
</comment>
<name>A0A081RS65_PHOTE</name>
<dbReference type="Pfam" id="PF13554">
    <property type="entry name" value="Phage_tail_terminator_5"/>
    <property type="match status" value="1"/>
</dbReference>
<evidence type="ECO:0000313" key="1">
    <source>
        <dbReference type="EMBL" id="KER01518.1"/>
    </source>
</evidence>
<dbReference type="AlphaFoldDB" id="A0A081RS65"/>